<sequence>MNAIQTEYNGYKFRSRTEARWAVFFAGLGIKYEYEKEGFKLNSGPYLPDFWLPKYQMWVEIKADYPSDQEKVLCDELAEVTNFTTLLIFGQPTPEGYGIYISPNSDFPFSGEKYLFGQDRKVDKVLWILEENQERGICLDPDKNDRSGDKYLLGQYASWINAALEGASSARFEHGEKPNV</sequence>
<accession>A0A643F362</accession>
<organism evidence="1">
    <name type="scientific">Brucella pituitosa</name>
    <dbReference type="NCBI Taxonomy" id="571256"/>
    <lineage>
        <taxon>Bacteria</taxon>
        <taxon>Pseudomonadati</taxon>
        <taxon>Pseudomonadota</taxon>
        <taxon>Alphaproteobacteria</taxon>
        <taxon>Hyphomicrobiales</taxon>
        <taxon>Brucellaceae</taxon>
        <taxon>Brucella/Ochrobactrum group</taxon>
        <taxon>Brucella</taxon>
    </lineage>
</organism>
<reference evidence="1" key="1">
    <citation type="submission" date="2019-09" db="EMBL/GenBank/DDBJ databases">
        <title>Draft genome sequences of 48 bacterial type strains from the CCUG.</title>
        <authorList>
            <person name="Tunovic T."/>
            <person name="Pineiro-Iglesias B."/>
            <person name="Unosson C."/>
            <person name="Inganas E."/>
            <person name="Ohlen M."/>
            <person name="Cardew S."/>
            <person name="Jensie-Markopoulos S."/>
            <person name="Salva-Serra F."/>
            <person name="Jaen-Luchoro D."/>
            <person name="Karlsson R."/>
            <person name="Svensson-Stadler L."/>
            <person name="Chun J."/>
            <person name="Moore E."/>
        </authorList>
    </citation>
    <scope>NUCLEOTIDE SEQUENCE</scope>
    <source>
        <strain evidence="1">CCUG 50899</strain>
    </source>
</reference>
<dbReference type="RefSeq" id="WP_012091781.1">
    <property type="nucleotide sequence ID" value="NZ_JBHEEN010000002.1"/>
</dbReference>
<proteinExistence type="predicted"/>
<gene>
    <name evidence="1" type="ORF">F7Q93_09765</name>
</gene>
<evidence type="ECO:0000313" key="1">
    <source>
        <dbReference type="EMBL" id="KAB0571907.1"/>
    </source>
</evidence>
<dbReference type="EMBL" id="VZPE01000003">
    <property type="protein sequence ID" value="KAB0571907.1"/>
    <property type="molecule type" value="Genomic_DNA"/>
</dbReference>
<name>A0A643F362_9HYPH</name>
<comment type="caution">
    <text evidence="1">The sequence shown here is derived from an EMBL/GenBank/DDBJ whole genome shotgun (WGS) entry which is preliminary data.</text>
</comment>
<dbReference type="Gene3D" id="3.40.91.30">
    <property type="match status" value="1"/>
</dbReference>
<dbReference type="AlphaFoldDB" id="A0A643F362"/>
<protein>
    <submittedName>
        <fullName evidence="1">Uncharacterized protein</fullName>
    </submittedName>
</protein>